<feature type="transmembrane region" description="Helical" evidence="1">
    <location>
        <begin position="106"/>
        <end position="129"/>
    </location>
</feature>
<feature type="transmembrane region" description="Helical" evidence="1">
    <location>
        <begin position="7"/>
        <end position="26"/>
    </location>
</feature>
<proteinExistence type="predicted"/>
<name>A0ABR7NSR3_9FIRM</name>
<comment type="caution">
    <text evidence="2">The sequence shown here is derived from an EMBL/GenBank/DDBJ whole genome shotgun (WGS) entry which is preliminary data.</text>
</comment>
<evidence type="ECO:0000313" key="3">
    <source>
        <dbReference type="Proteomes" id="UP000647491"/>
    </source>
</evidence>
<keyword evidence="1" id="KW-1133">Transmembrane helix</keyword>
<dbReference type="RefSeq" id="WP_262427500.1">
    <property type="nucleotide sequence ID" value="NZ_JACRTJ010000018.1"/>
</dbReference>
<reference evidence="2 3" key="1">
    <citation type="submission" date="2020-08" db="EMBL/GenBank/DDBJ databases">
        <title>Genome public.</title>
        <authorList>
            <person name="Liu C."/>
            <person name="Sun Q."/>
        </authorList>
    </citation>
    <scope>NUCLEOTIDE SEQUENCE [LARGE SCALE GENOMIC DNA]</scope>
    <source>
        <strain evidence="2 3">BX10</strain>
    </source>
</reference>
<gene>
    <name evidence="2" type="ORF">H8708_07970</name>
</gene>
<feature type="transmembrane region" description="Helical" evidence="1">
    <location>
        <begin position="38"/>
        <end position="58"/>
    </location>
</feature>
<dbReference type="Proteomes" id="UP000647491">
    <property type="component" value="Unassembled WGS sequence"/>
</dbReference>
<accession>A0ABR7NSR3</accession>
<sequence>MKKRSFFSVFGGILVSAVIIFLLYYTMLPAINLKSQDFIIFLILSTLIILTVNFITYMKEFLSGLGSRTNVRVRQNPLTGQIQFETEEREPDEVTPRRSLARPLKIGFGFIGILIVLMVIATAIGIPFFNATRYRDLIQMETGDFSADVAEISMNQIPVVDKDTATRLGSRKLGEMTELVSQFEIENNYTQINYNGVPFRVTPLSYADPIKWLYNQKKGLPAYITVNMVTQQTDLVWLENGMKYSPSEYFFRNIYRHIRFLYPTKMFEEVSFEIDDEGTPYWVAPTIQYRIGWWNGKDIDGAILVNAVTGEANYYEKDQVPQWIDQLYDSDLIISQLDDNGLFQNGYINSIFGQKNVRRTTYGYNYLALDDDVYLYTGMSSVTGDQSNIGFVLVNLRTKATKFYAVPGATEASAMASAQGQVQHLKYSATFPLLLNVSDRPTYFISLKDDAGLVKMYAFVDVEQYQIVGTGQTIDEARKNYRTALNLEDVETGGSMDALEKAGTVDAVASVVVSGNTCYYFTLTGSDTVYAAMVTLNENLPFLESGDRISFTYTEDEKPAAVAEITEIKKQ</sequence>
<evidence type="ECO:0000313" key="2">
    <source>
        <dbReference type="EMBL" id="MBC8599164.1"/>
    </source>
</evidence>
<protein>
    <submittedName>
        <fullName evidence="2">CvpA family protein</fullName>
    </submittedName>
</protein>
<dbReference type="EMBL" id="JACRTJ010000018">
    <property type="protein sequence ID" value="MBC8599164.1"/>
    <property type="molecule type" value="Genomic_DNA"/>
</dbReference>
<keyword evidence="1" id="KW-0812">Transmembrane</keyword>
<organism evidence="2 3">
    <name type="scientific">Enterocloster hominis</name>
    <name type="common">ex Liu et al. 2021</name>
    <dbReference type="NCBI Taxonomy" id="2763663"/>
    <lineage>
        <taxon>Bacteria</taxon>
        <taxon>Bacillati</taxon>
        <taxon>Bacillota</taxon>
        <taxon>Clostridia</taxon>
        <taxon>Lachnospirales</taxon>
        <taxon>Lachnospiraceae</taxon>
        <taxon>Enterocloster</taxon>
    </lineage>
</organism>
<evidence type="ECO:0000256" key="1">
    <source>
        <dbReference type="SAM" id="Phobius"/>
    </source>
</evidence>
<keyword evidence="3" id="KW-1185">Reference proteome</keyword>
<keyword evidence="1" id="KW-0472">Membrane</keyword>